<organism evidence="1">
    <name type="scientific">Tanacetum cinerariifolium</name>
    <name type="common">Dalmatian daisy</name>
    <name type="synonym">Chrysanthemum cinerariifolium</name>
    <dbReference type="NCBI Taxonomy" id="118510"/>
    <lineage>
        <taxon>Eukaryota</taxon>
        <taxon>Viridiplantae</taxon>
        <taxon>Streptophyta</taxon>
        <taxon>Embryophyta</taxon>
        <taxon>Tracheophyta</taxon>
        <taxon>Spermatophyta</taxon>
        <taxon>Magnoliopsida</taxon>
        <taxon>eudicotyledons</taxon>
        <taxon>Gunneridae</taxon>
        <taxon>Pentapetalae</taxon>
        <taxon>asterids</taxon>
        <taxon>campanulids</taxon>
        <taxon>Asterales</taxon>
        <taxon>Asteraceae</taxon>
        <taxon>Asteroideae</taxon>
        <taxon>Anthemideae</taxon>
        <taxon>Anthemidinae</taxon>
        <taxon>Tanacetum</taxon>
    </lineage>
</organism>
<protein>
    <submittedName>
        <fullName evidence="1">Uncharacterized protein</fullName>
    </submittedName>
</protein>
<reference evidence="1" key="1">
    <citation type="journal article" date="2019" name="Sci. Rep.">
        <title>Draft genome of Tanacetum cinerariifolium, the natural source of mosquito coil.</title>
        <authorList>
            <person name="Yamashiro T."/>
            <person name="Shiraishi A."/>
            <person name="Satake H."/>
            <person name="Nakayama K."/>
        </authorList>
    </citation>
    <scope>NUCLEOTIDE SEQUENCE</scope>
</reference>
<sequence>ATQCPSNTEYFPYIPAYENTTISESPIPQVSVTPEDPPILTISNHHPALNVHDQPELDDLFESTEIQNNVNIKPISNDQTLTNHHTTLS</sequence>
<gene>
    <name evidence="1" type="ORF">Tci_902336</name>
</gene>
<proteinExistence type="predicted"/>
<name>A0A699V5K7_TANCI</name>
<accession>A0A699V5K7</accession>
<dbReference type="EMBL" id="BKCJ011403334">
    <property type="protein sequence ID" value="GFD30367.1"/>
    <property type="molecule type" value="Genomic_DNA"/>
</dbReference>
<comment type="caution">
    <text evidence="1">The sequence shown here is derived from an EMBL/GenBank/DDBJ whole genome shotgun (WGS) entry which is preliminary data.</text>
</comment>
<evidence type="ECO:0000313" key="1">
    <source>
        <dbReference type="EMBL" id="GFD30367.1"/>
    </source>
</evidence>
<dbReference type="AlphaFoldDB" id="A0A699V5K7"/>
<feature type="non-terminal residue" evidence="1">
    <location>
        <position position="1"/>
    </location>
</feature>